<dbReference type="InterPro" id="IPR020806">
    <property type="entry name" value="PKS_PP-bd"/>
</dbReference>
<protein>
    <submittedName>
        <fullName evidence="4">Acyl carrier protein</fullName>
    </submittedName>
</protein>
<dbReference type="SMART" id="SM00823">
    <property type="entry name" value="PKS_PP"/>
    <property type="match status" value="1"/>
</dbReference>
<dbReference type="InterPro" id="IPR009081">
    <property type="entry name" value="PP-bd_ACP"/>
</dbReference>
<dbReference type="EMBL" id="VIKS01000017">
    <property type="protein sequence ID" value="TQV81085.1"/>
    <property type="molecule type" value="Genomic_DNA"/>
</dbReference>
<dbReference type="SUPFAM" id="SSF47336">
    <property type="entry name" value="ACP-like"/>
    <property type="match status" value="1"/>
</dbReference>
<evidence type="ECO:0000256" key="2">
    <source>
        <dbReference type="ARBA" id="ARBA00022553"/>
    </source>
</evidence>
<keyword evidence="2" id="KW-0597">Phosphoprotein</keyword>
<dbReference type="Gene3D" id="1.10.1200.10">
    <property type="entry name" value="ACP-like"/>
    <property type="match status" value="1"/>
</dbReference>
<dbReference type="Proteomes" id="UP000315439">
    <property type="component" value="Unassembled WGS sequence"/>
</dbReference>
<keyword evidence="1" id="KW-0596">Phosphopantetheine</keyword>
<sequence length="86" mass="9658">MIEGSISSKILGFFREKEIMKDLTEDEDFFELGVSSLTVVELQIVIEKALGLEVSTSKLMGAPTVKEWVEVYEEKARELSVEESSV</sequence>
<evidence type="ECO:0000313" key="5">
    <source>
        <dbReference type="Proteomes" id="UP000315439"/>
    </source>
</evidence>
<comment type="caution">
    <text evidence="4">The sequence shown here is derived from an EMBL/GenBank/DDBJ whole genome shotgun (WGS) entry which is preliminary data.</text>
</comment>
<gene>
    <name evidence="4" type="ORF">FLL46_26100</name>
</gene>
<dbReference type="RefSeq" id="WP_142935252.1">
    <property type="nucleotide sequence ID" value="NZ_ML660173.1"/>
</dbReference>
<organism evidence="4 5">
    <name type="scientific">Aliikangiella coralliicola</name>
    <dbReference type="NCBI Taxonomy" id="2592383"/>
    <lineage>
        <taxon>Bacteria</taxon>
        <taxon>Pseudomonadati</taxon>
        <taxon>Pseudomonadota</taxon>
        <taxon>Gammaproteobacteria</taxon>
        <taxon>Oceanospirillales</taxon>
        <taxon>Pleioneaceae</taxon>
        <taxon>Aliikangiella</taxon>
    </lineage>
</organism>
<dbReference type="GO" id="GO:0031177">
    <property type="term" value="F:phosphopantetheine binding"/>
    <property type="evidence" value="ECO:0007669"/>
    <property type="project" value="InterPro"/>
</dbReference>
<evidence type="ECO:0000256" key="1">
    <source>
        <dbReference type="ARBA" id="ARBA00022450"/>
    </source>
</evidence>
<dbReference type="InterPro" id="IPR036736">
    <property type="entry name" value="ACP-like_sf"/>
</dbReference>
<dbReference type="OrthoDB" id="9009755at2"/>
<feature type="domain" description="Carrier" evidence="3">
    <location>
        <begin position="1"/>
        <end position="76"/>
    </location>
</feature>
<reference evidence="4 5" key="1">
    <citation type="submission" date="2019-07" db="EMBL/GenBank/DDBJ databases">
        <title>Draft genome for Aliikangiella sp. M105.</title>
        <authorList>
            <person name="Wang G."/>
        </authorList>
    </citation>
    <scope>NUCLEOTIDE SEQUENCE [LARGE SCALE GENOMIC DNA]</scope>
    <source>
        <strain evidence="4 5">M105</strain>
    </source>
</reference>
<evidence type="ECO:0000313" key="4">
    <source>
        <dbReference type="EMBL" id="TQV81085.1"/>
    </source>
</evidence>
<proteinExistence type="predicted"/>
<keyword evidence="5" id="KW-1185">Reference proteome</keyword>
<dbReference type="AlphaFoldDB" id="A0A545TV36"/>
<accession>A0A545TV36</accession>
<evidence type="ECO:0000259" key="3">
    <source>
        <dbReference type="PROSITE" id="PS50075"/>
    </source>
</evidence>
<dbReference type="Pfam" id="PF00550">
    <property type="entry name" value="PP-binding"/>
    <property type="match status" value="1"/>
</dbReference>
<dbReference type="PROSITE" id="PS50075">
    <property type="entry name" value="CARRIER"/>
    <property type="match status" value="1"/>
</dbReference>
<name>A0A545TV36_9GAMM</name>